<evidence type="ECO:0000313" key="1">
    <source>
        <dbReference type="EMBL" id="KZT75239.1"/>
    </source>
</evidence>
<proteinExistence type="predicted"/>
<keyword evidence="2" id="KW-1185">Reference proteome</keyword>
<name>A0A2Z6ZQV6_9LAMI</name>
<accession>A0A2Z6ZQV6</accession>
<evidence type="ECO:0000313" key="2">
    <source>
        <dbReference type="Proteomes" id="UP000250235"/>
    </source>
</evidence>
<gene>
    <name evidence="1" type="ORF">F511_47736</name>
</gene>
<organism evidence="1 2">
    <name type="scientific">Dorcoceras hygrometricum</name>
    <dbReference type="NCBI Taxonomy" id="472368"/>
    <lineage>
        <taxon>Eukaryota</taxon>
        <taxon>Viridiplantae</taxon>
        <taxon>Streptophyta</taxon>
        <taxon>Embryophyta</taxon>
        <taxon>Tracheophyta</taxon>
        <taxon>Spermatophyta</taxon>
        <taxon>Magnoliopsida</taxon>
        <taxon>eudicotyledons</taxon>
        <taxon>Gunneridae</taxon>
        <taxon>Pentapetalae</taxon>
        <taxon>asterids</taxon>
        <taxon>lamiids</taxon>
        <taxon>Lamiales</taxon>
        <taxon>Gesneriaceae</taxon>
        <taxon>Didymocarpoideae</taxon>
        <taxon>Trichosporeae</taxon>
        <taxon>Loxocarpinae</taxon>
        <taxon>Dorcoceras</taxon>
    </lineage>
</organism>
<sequence length="50" mass="6157">MRPDIRHDVNMTDVTTYMTAIKRAYWSERGRKDMRDDFQWKRQLQQPARG</sequence>
<protein>
    <submittedName>
        <fullName evidence="1">Uncharacterized protein</fullName>
    </submittedName>
</protein>
<dbReference type="AlphaFoldDB" id="A0A2Z6ZQV6"/>
<reference evidence="1 2" key="1">
    <citation type="journal article" date="2015" name="Proc. Natl. Acad. Sci. U.S.A.">
        <title>The resurrection genome of Boea hygrometrica: A blueprint for survival of dehydration.</title>
        <authorList>
            <person name="Xiao L."/>
            <person name="Yang G."/>
            <person name="Zhang L."/>
            <person name="Yang X."/>
            <person name="Zhao S."/>
            <person name="Ji Z."/>
            <person name="Zhou Q."/>
            <person name="Hu M."/>
            <person name="Wang Y."/>
            <person name="Chen M."/>
            <person name="Xu Y."/>
            <person name="Jin H."/>
            <person name="Xiao X."/>
            <person name="Hu G."/>
            <person name="Bao F."/>
            <person name="Hu Y."/>
            <person name="Wan P."/>
            <person name="Li L."/>
            <person name="Deng X."/>
            <person name="Kuang T."/>
            <person name="Xiang C."/>
            <person name="Zhu J.K."/>
            <person name="Oliver M.J."/>
            <person name="He Y."/>
        </authorList>
    </citation>
    <scope>NUCLEOTIDE SEQUENCE [LARGE SCALE GENOMIC DNA]</scope>
    <source>
        <strain evidence="2">cv. XS01</strain>
    </source>
</reference>
<dbReference type="EMBL" id="KV320626">
    <property type="protein sequence ID" value="KZT75239.1"/>
    <property type="molecule type" value="Genomic_DNA"/>
</dbReference>
<dbReference type="Proteomes" id="UP000250235">
    <property type="component" value="Unassembled WGS sequence"/>
</dbReference>